<evidence type="ECO:0000313" key="3">
    <source>
        <dbReference type="Proteomes" id="UP001231189"/>
    </source>
</evidence>
<sequence>MEEAVLVREEEAQGRDEASEESLASLGLARTPTVGRLGHPTEQASRAHSRRWLIRWPPPRGPLVGVLLLLQVVVDFAFVLLNEEVAIVEVTHTAAQVEFLGPECGPVVGCEGEGQIIAQI</sequence>
<name>A0AAD8TKG2_LOLMU</name>
<keyword evidence="3" id="KW-1185">Reference proteome</keyword>
<dbReference type="EMBL" id="JAUUTY010000002">
    <property type="protein sequence ID" value="KAK1684594.1"/>
    <property type="molecule type" value="Genomic_DNA"/>
</dbReference>
<dbReference type="Proteomes" id="UP001231189">
    <property type="component" value="Unassembled WGS sequence"/>
</dbReference>
<accession>A0AAD8TKG2</accession>
<reference evidence="2" key="1">
    <citation type="submission" date="2023-07" db="EMBL/GenBank/DDBJ databases">
        <title>A chromosome-level genome assembly of Lolium multiflorum.</title>
        <authorList>
            <person name="Chen Y."/>
            <person name="Copetti D."/>
            <person name="Kolliker R."/>
            <person name="Studer B."/>
        </authorList>
    </citation>
    <scope>NUCLEOTIDE SEQUENCE</scope>
    <source>
        <strain evidence="2">02402/16</strain>
        <tissue evidence="2">Leaf</tissue>
    </source>
</reference>
<feature type="compositionally biased region" description="Basic and acidic residues" evidence="1">
    <location>
        <begin position="1"/>
        <end position="17"/>
    </location>
</feature>
<comment type="caution">
    <text evidence="2">The sequence shown here is derived from an EMBL/GenBank/DDBJ whole genome shotgun (WGS) entry which is preliminary data.</text>
</comment>
<feature type="region of interest" description="Disordered" evidence="1">
    <location>
        <begin position="1"/>
        <end position="43"/>
    </location>
</feature>
<dbReference type="AlphaFoldDB" id="A0AAD8TKG2"/>
<gene>
    <name evidence="2" type="ORF">QYE76_045442</name>
</gene>
<proteinExistence type="predicted"/>
<evidence type="ECO:0000256" key="1">
    <source>
        <dbReference type="SAM" id="MobiDB-lite"/>
    </source>
</evidence>
<protein>
    <submittedName>
        <fullName evidence="2">Uncharacterized protein</fullName>
    </submittedName>
</protein>
<evidence type="ECO:0000313" key="2">
    <source>
        <dbReference type="EMBL" id="KAK1684594.1"/>
    </source>
</evidence>
<organism evidence="2 3">
    <name type="scientific">Lolium multiflorum</name>
    <name type="common">Italian ryegrass</name>
    <name type="synonym">Lolium perenne subsp. multiflorum</name>
    <dbReference type="NCBI Taxonomy" id="4521"/>
    <lineage>
        <taxon>Eukaryota</taxon>
        <taxon>Viridiplantae</taxon>
        <taxon>Streptophyta</taxon>
        <taxon>Embryophyta</taxon>
        <taxon>Tracheophyta</taxon>
        <taxon>Spermatophyta</taxon>
        <taxon>Magnoliopsida</taxon>
        <taxon>Liliopsida</taxon>
        <taxon>Poales</taxon>
        <taxon>Poaceae</taxon>
        <taxon>BOP clade</taxon>
        <taxon>Pooideae</taxon>
        <taxon>Poodae</taxon>
        <taxon>Poeae</taxon>
        <taxon>Poeae Chloroplast Group 2 (Poeae type)</taxon>
        <taxon>Loliodinae</taxon>
        <taxon>Loliinae</taxon>
        <taxon>Lolium</taxon>
    </lineage>
</organism>